<evidence type="ECO:0000256" key="1">
    <source>
        <dbReference type="ARBA" id="ARBA00010820"/>
    </source>
</evidence>
<evidence type="ECO:0000313" key="4">
    <source>
        <dbReference type="EMBL" id="KAG6411597.1"/>
    </source>
</evidence>
<dbReference type="EMBL" id="PNBA02000010">
    <property type="protein sequence ID" value="KAG6411597.1"/>
    <property type="molecule type" value="Genomic_DNA"/>
</dbReference>
<dbReference type="InterPro" id="IPR007592">
    <property type="entry name" value="GEBP"/>
</dbReference>
<keyword evidence="5" id="KW-1185">Reference proteome</keyword>
<name>A0A8X8ZNP6_SALSN</name>
<sequence length="199" mass="22790">MSRNRETMSDSSEEDNEVASDEESDSGLQLQQTQSAMARPLLPPPSSSPSEESETELNSDSVMMQTQDINELHSFIDRRKLLDKIRRMWKKFEKKIKDGKEVTFSKPHEESVHELSKIIWGNEEKAVVVRGSSEEVVEKKRRRVEMLMDGGGLFGSGEGVKGEKEWEKLRVEELQNYLKHLEVRVAQTKLVLGAMMKHS</sequence>
<feature type="compositionally biased region" description="Polar residues" evidence="2">
    <location>
        <begin position="26"/>
        <end position="36"/>
    </location>
</feature>
<dbReference type="InterPro" id="IPR053932">
    <property type="entry name" value="GeBP-like_DBD"/>
</dbReference>
<feature type="region of interest" description="Disordered" evidence="2">
    <location>
        <begin position="1"/>
        <end position="60"/>
    </location>
</feature>
<dbReference type="GO" id="GO:0006355">
    <property type="term" value="P:regulation of DNA-templated transcription"/>
    <property type="evidence" value="ECO:0007669"/>
    <property type="project" value="InterPro"/>
</dbReference>
<gene>
    <name evidence="4" type="ORF">SASPL_129680</name>
</gene>
<dbReference type="PANTHER" id="PTHR31662">
    <property type="entry name" value="BNAANNG10740D PROTEIN-RELATED"/>
    <property type="match status" value="1"/>
</dbReference>
<organism evidence="4">
    <name type="scientific">Salvia splendens</name>
    <name type="common">Scarlet sage</name>
    <dbReference type="NCBI Taxonomy" id="180675"/>
    <lineage>
        <taxon>Eukaryota</taxon>
        <taxon>Viridiplantae</taxon>
        <taxon>Streptophyta</taxon>
        <taxon>Embryophyta</taxon>
        <taxon>Tracheophyta</taxon>
        <taxon>Spermatophyta</taxon>
        <taxon>Magnoliopsida</taxon>
        <taxon>eudicotyledons</taxon>
        <taxon>Gunneridae</taxon>
        <taxon>Pentapetalae</taxon>
        <taxon>asterids</taxon>
        <taxon>lamiids</taxon>
        <taxon>Lamiales</taxon>
        <taxon>Lamiaceae</taxon>
        <taxon>Nepetoideae</taxon>
        <taxon>Mentheae</taxon>
        <taxon>Salviinae</taxon>
        <taxon>Salvia</taxon>
        <taxon>Salvia subgen. Calosphace</taxon>
        <taxon>core Calosphace</taxon>
    </lineage>
</organism>
<evidence type="ECO:0000259" key="3">
    <source>
        <dbReference type="Pfam" id="PF04504"/>
    </source>
</evidence>
<feature type="compositionally biased region" description="Acidic residues" evidence="2">
    <location>
        <begin position="11"/>
        <end position="25"/>
    </location>
</feature>
<dbReference type="GO" id="GO:0005634">
    <property type="term" value="C:nucleus"/>
    <property type="evidence" value="ECO:0007669"/>
    <property type="project" value="TreeGrafter"/>
</dbReference>
<dbReference type="Proteomes" id="UP000298416">
    <property type="component" value="Unassembled WGS sequence"/>
</dbReference>
<dbReference type="Pfam" id="PF04504">
    <property type="entry name" value="GeBP-like_DBD"/>
    <property type="match status" value="1"/>
</dbReference>
<protein>
    <recommendedName>
        <fullName evidence="3">Glabrous enhancer-binding protein-like DBD domain-containing protein</fullName>
    </recommendedName>
</protein>
<feature type="domain" description="Glabrous enhancer-binding protein-like DBD" evidence="3">
    <location>
        <begin position="71"/>
        <end position="121"/>
    </location>
</feature>
<proteinExistence type="inferred from homology"/>
<reference evidence="4" key="2">
    <citation type="submission" date="2020-08" db="EMBL/GenBank/DDBJ databases">
        <title>Plant Genome Project.</title>
        <authorList>
            <person name="Zhang R.-G."/>
        </authorList>
    </citation>
    <scope>NUCLEOTIDE SEQUENCE</scope>
    <source>
        <strain evidence="4">Huo1</strain>
        <tissue evidence="4">Leaf</tissue>
    </source>
</reference>
<comment type="caution">
    <text evidence="4">The sequence shown here is derived from an EMBL/GenBank/DDBJ whole genome shotgun (WGS) entry which is preliminary data.</text>
</comment>
<reference evidence="4" key="1">
    <citation type="submission" date="2018-01" db="EMBL/GenBank/DDBJ databases">
        <authorList>
            <person name="Mao J.F."/>
        </authorList>
    </citation>
    <scope>NUCLEOTIDE SEQUENCE</scope>
    <source>
        <strain evidence="4">Huo1</strain>
        <tissue evidence="4">Leaf</tissue>
    </source>
</reference>
<evidence type="ECO:0000313" key="5">
    <source>
        <dbReference type="Proteomes" id="UP000298416"/>
    </source>
</evidence>
<dbReference type="PANTHER" id="PTHR31662:SF33">
    <property type="entry name" value="DNA-BINDING STOREKEEPER PROTEIN TRANSCRIPTIONAL REGULATOR-LIKE PROTEIN"/>
    <property type="match status" value="1"/>
</dbReference>
<dbReference type="AlphaFoldDB" id="A0A8X8ZNP6"/>
<accession>A0A8X8ZNP6</accession>
<evidence type="ECO:0000256" key="2">
    <source>
        <dbReference type="SAM" id="MobiDB-lite"/>
    </source>
</evidence>
<comment type="similarity">
    <text evidence="1">Belongs to the GeBP family.</text>
</comment>